<name>A0A2J6QJ79_9HELO</name>
<dbReference type="Proteomes" id="UP000235672">
    <property type="component" value="Unassembled WGS sequence"/>
</dbReference>
<gene>
    <name evidence="1" type="ORF">NA56DRAFT_698496</name>
</gene>
<dbReference type="OrthoDB" id="10666132at2759"/>
<reference evidence="1 2" key="1">
    <citation type="submission" date="2016-05" db="EMBL/GenBank/DDBJ databases">
        <title>A degradative enzymes factory behind the ericoid mycorrhizal symbiosis.</title>
        <authorList>
            <consortium name="DOE Joint Genome Institute"/>
            <person name="Martino E."/>
            <person name="Morin E."/>
            <person name="Grelet G."/>
            <person name="Kuo A."/>
            <person name="Kohler A."/>
            <person name="Daghino S."/>
            <person name="Barry K."/>
            <person name="Choi C."/>
            <person name="Cichocki N."/>
            <person name="Clum A."/>
            <person name="Copeland A."/>
            <person name="Hainaut M."/>
            <person name="Haridas S."/>
            <person name="Labutti K."/>
            <person name="Lindquist E."/>
            <person name="Lipzen A."/>
            <person name="Khouja H.-R."/>
            <person name="Murat C."/>
            <person name="Ohm R."/>
            <person name="Olson A."/>
            <person name="Spatafora J."/>
            <person name="Veneault-Fourrey C."/>
            <person name="Henrissat B."/>
            <person name="Grigoriev I."/>
            <person name="Martin F."/>
            <person name="Perotto S."/>
        </authorList>
    </citation>
    <scope>NUCLEOTIDE SEQUENCE [LARGE SCALE GENOMIC DNA]</scope>
    <source>
        <strain evidence="1 2">UAMH 7357</strain>
    </source>
</reference>
<proteinExistence type="predicted"/>
<protein>
    <submittedName>
        <fullName evidence="1">Uncharacterized protein</fullName>
    </submittedName>
</protein>
<accession>A0A2J6QJ79</accession>
<organism evidence="1 2">
    <name type="scientific">Hyaloscypha hepaticicola</name>
    <dbReference type="NCBI Taxonomy" id="2082293"/>
    <lineage>
        <taxon>Eukaryota</taxon>
        <taxon>Fungi</taxon>
        <taxon>Dikarya</taxon>
        <taxon>Ascomycota</taxon>
        <taxon>Pezizomycotina</taxon>
        <taxon>Leotiomycetes</taxon>
        <taxon>Helotiales</taxon>
        <taxon>Hyaloscyphaceae</taxon>
        <taxon>Hyaloscypha</taxon>
    </lineage>
</organism>
<evidence type="ECO:0000313" key="1">
    <source>
        <dbReference type="EMBL" id="PMD26321.1"/>
    </source>
</evidence>
<sequence>MSSTYPSSNHATNGSVNELILLCDDGLVIEVRCPFALPKLSFQMYAKSNNIFHRSASASTNASPYASTAAEQQVLSTSRTAAYFTDTTTSHIQHRHRSAEQSVASHTANMRAYLDAFNAALATFEKSLVNSPPATSVNTDRSPQVPVIPHLRHLVTVHQVASTSLRPSLFPIISPLTSQTVNYFPSIHRLSTHLLPPYSPLQLLLLPPSSRNYSPFPCGRIARQVFTLISPISASSPSSHQPIPKHLSLLNDEEPPTSFGVLKLNGHALRPRPSVLEEESSIRLVDIRAESRMHSKNRGVSASPHFIKTLFASVKVQVNPHRQNRV</sequence>
<dbReference type="AlphaFoldDB" id="A0A2J6QJ79"/>
<dbReference type="EMBL" id="KZ613468">
    <property type="protein sequence ID" value="PMD26321.1"/>
    <property type="molecule type" value="Genomic_DNA"/>
</dbReference>
<evidence type="ECO:0000313" key="2">
    <source>
        <dbReference type="Proteomes" id="UP000235672"/>
    </source>
</evidence>
<keyword evidence="2" id="KW-1185">Reference proteome</keyword>